<dbReference type="GO" id="GO:0007165">
    <property type="term" value="P:signal transduction"/>
    <property type="evidence" value="ECO:0007669"/>
    <property type="project" value="TreeGrafter"/>
</dbReference>
<evidence type="ECO:0000259" key="1">
    <source>
        <dbReference type="Pfam" id="PF03572"/>
    </source>
</evidence>
<evidence type="ECO:0000313" key="2">
    <source>
        <dbReference type="EMBL" id="AGF57951.1"/>
    </source>
</evidence>
<dbReference type="PROSITE" id="PS51257">
    <property type="entry name" value="PROKAR_LIPOPROTEIN"/>
    <property type="match status" value="1"/>
</dbReference>
<sequence length="417" mass="48185">MKRRKKVILLFVIIFMITGCAINKDKPSSSNVNDKQLTEKEKLEDFEYMYTILKENYPFFEISKRQKGVDWLSKKDDYISRIKATPNDESFFNTLNVILSDINNDHVAMVDKDFYLLLKRDYEKYSDSKGRWVEEVNKPKTIERYSSMKGKETSNIPAGNSNNNTVKTMDIENGKVAYVYIHSFFDKYLDEDMKIIEPYLESIKNHKALIIDIRGNTGGTETFWIDMVQMLINKPMEYKFYMAFRGGKFSEPFLKEKYSFGDKLTNPIYDGLKPIADIDKENLKNLPPELKKDFKYYYVSSYEIEPHDSNGFNGKIYLLIDHNDFSATDQFANFCKNTGFATLVGEKTSGDGIGYEPEICSLPNSGYLFRFSNDMGLTLDGSCDFEYKTEPDINVPAQRTDNISDDQAIQTVLKLVG</sequence>
<dbReference type="GO" id="GO:0030288">
    <property type="term" value="C:outer membrane-bounded periplasmic space"/>
    <property type="evidence" value="ECO:0007669"/>
    <property type="project" value="TreeGrafter"/>
</dbReference>
<dbReference type="AlphaFoldDB" id="M1MTA3"/>
<proteinExistence type="predicted"/>
<dbReference type="Gene3D" id="3.30.750.44">
    <property type="match status" value="1"/>
</dbReference>
<dbReference type="GO" id="GO:0006508">
    <property type="term" value="P:proteolysis"/>
    <property type="evidence" value="ECO:0007669"/>
    <property type="project" value="UniProtKB-KW"/>
</dbReference>
<dbReference type="InterPro" id="IPR005151">
    <property type="entry name" value="Tail-specific_protease"/>
</dbReference>
<keyword evidence="2" id="KW-0378">Hydrolase</keyword>
<protein>
    <submittedName>
        <fullName evidence="2">Periplasmic protease</fullName>
    </submittedName>
</protein>
<evidence type="ECO:0000313" key="3">
    <source>
        <dbReference type="Proteomes" id="UP000011728"/>
    </source>
</evidence>
<dbReference type="GO" id="GO:0004175">
    <property type="term" value="F:endopeptidase activity"/>
    <property type="evidence" value="ECO:0007669"/>
    <property type="project" value="TreeGrafter"/>
</dbReference>
<dbReference type="InterPro" id="IPR029045">
    <property type="entry name" value="ClpP/crotonase-like_dom_sf"/>
</dbReference>
<dbReference type="eggNOG" id="COG0793">
    <property type="taxonomic scope" value="Bacteria"/>
</dbReference>
<reference evidence="2 3" key="1">
    <citation type="submission" date="2013-02" db="EMBL/GenBank/DDBJ databases">
        <title>Genome sequence of Clostridium saccharoperbutylacetonicum N1-4(HMT).</title>
        <authorList>
            <person name="Poehlein A."/>
            <person name="Daniel R."/>
        </authorList>
    </citation>
    <scope>NUCLEOTIDE SEQUENCE [LARGE SCALE GENOMIC DNA]</scope>
    <source>
        <strain evidence="3">N1-4(HMT)</strain>
    </source>
</reference>
<organism evidence="2 3">
    <name type="scientific">Clostridium saccharoperbutylacetonicum N1-4(HMT)</name>
    <dbReference type="NCBI Taxonomy" id="931276"/>
    <lineage>
        <taxon>Bacteria</taxon>
        <taxon>Bacillati</taxon>
        <taxon>Bacillota</taxon>
        <taxon>Clostridia</taxon>
        <taxon>Eubacteriales</taxon>
        <taxon>Clostridiaceae</taxon>
        <taxon>Clostridium</taxon>
    </lineage>
</organism>
<dbReference type="PATRIC" id="fig|931276.5.peg.4229"/>
<accession>M1MTA3</accession>
<dbReference type="OrthoDB" id="1653205at2"/>
<dbReference type="CDD" id="cd07563">
    <property type="entry name" value="Peptidase_S41_IRBP"/>
    <property type="match status" value="1"/>
</dbReference>
<dbReference type="PANTHER" id="PTHR32060:SF30">
    <property type="entry name" value="CARBOXY-TERMINAL PROCESSING PROTEASE CTPA"/>
    <property type="match status" value="1"/>
</dbReference>
<dbReference type="EMBL" id="CP004121">
    <property type="protein sequence ID" value="AGF57951.1"/>
    <property type="molecule type" value="Genomic_DNA"/>
</dbReference>
<dbReference type="Proteomes" id="UP000011728">
    <property type="component" value="Chromosome"/>
</dbReference>
<dbReference type="PANTHER" id="PTHR32060">
    <property type="entry name" value="TAIL-SPECIFIC PROTEASE"/>
    <property type="match status" value="1"/>
</dbReference>
<gene>
    <name evidence="2" type="ORF">Cspa_c41980</name>
</gene>
<dbReference type="GO" id="GO:0008236">
    <property type="term" value="F:serine-type peptidase activity"/>
    <property type="evidence" value="ECO:0007669"/>
    <property type="project" value="InterPro"/>
</dbReference>
<dbReference type="Gene3D" id="3.90.226.10">
    <property type="entry name" value="2-enoyl-CoA Hydratase, Chain A, domain 1"/>
    <property type="match status" value="1"/>
</dbReference>
<dbReference type="Pfam" id="PF03572">
    <property type="entry name" value="Peptidase_S41"/>
    <property type="match status" value="1"/>
</dbReference>
<dbReference type="RefSeq" id="WP_015394262.1">
    <property type="nucleotide sequence ID" value="NC_020291.1"/>
</dbReference>
<name>M1MTA3_9CLOT</name>
<dbReference type="HOGENOM" id="CLU_040161_0_0_9"/>
<keyword evidence="3" id="KW-1185">Reference proteome</keyword>
<dbReference type="SUPFAM" id="SSF52096">
    <property type="entry name" value="ClpP/crotonase"/>
    <property type="match status" value="1"/>
</dbReference>
<keyword evidence="2" id="KW-0645">Protease</keyword>
<dbReference type="KEGG" id="csr:Cspa_c41980"/>
<dbReference type="STRING" id="36745.CLSAP_39490"/>
<feature type="domain" description="Tail specific protease" evidence="1">
    <location>
        <begin position="175"/>
        <end position="395"/>
    </location>
</feature>